<dbReference type="InterPro" id="IPR025664">
    <property type="entry name" value="Spore_III_AC/AD"/>
</dbReference>
<organism evidence="2 3">
    <name type="scientific">Ruminococcus flavefaciens</name>
    <dbReference type="NCBI Taxonomy" id="1265"/>
    <lineage>
        <taxon>Bacteria</taxon>
        <taxon>Bacillati</taxon>
        <taxon>Bacillota</taxon>
        <taxon>Clostridia</taxon>
        <taxon>Eubacteriales</taxon>
        <taxon>Oscillospiraceae</taxon>
        <taxon>Ruminococcus</taxon>
    </lineage>
</organism>
<dbReference type="InterPro" id="IPR009570">
    <property type="entry name" value="Spore_III_AC"/>
</dbReference>
<feature type="transmembrane region" description="Helical" evidence="1">
    <location>
        <begin position="35"/>
        <end position="55"/>
    </location>
</feature>
<evidence type="ECO:0000313" key="2">
    <source>
        <dbReference type="EMBL" id="SEH38723.1"/>
    </source>
</evidence>
<dbReference type="OrthoDB" id="9800383at2"/>
<protein>
    <submittedName>
        <fullName evidence="2">Stage III sporulation protein AC</fullName>
    </submittedName>
</protein>
<feature type="transmembrane region" description="Helical" evidence="1">
    <location>
        <begin position="6"/>
        <end position="23"/>
    </location>
</feature>
<evidence type="ECO:0000256" key="1">
    <source>
        <dbReference type="SAM" id="Phobius"/>
    </source>
</evidence>
<dbReference type="RefSeq" id="WP_028516401.1">
    <property type="nucleotide sequence ID" value="NZ_FNWV01000001.1"/>
</dbReference>
<sequence>MKIDLIFKIAGTGIIVAVLNLVLKRAEREEQAMMTTLAGLIVVLVVIVDEIGDLFDKVKTVFGLW</sequence>
<evidence type="ECO:0000313" key="3">
    <source>
        <dbReference type="Proteomes" id="UP000183190"/>
    </source>
</evidence>
<keyword evidence="1" id="KW-0812">Transmembrane</keyword>
<dbReference type="GeneID" id="42536752"/>
<dbReference type="Proteomes" id="UP000183190">
    <property type="component" value="Unassembled WGS sequence"/>
</dbReference>
<dbReference type="EMBL" id="FNWV01000001">
    <property type="protein sequence ID" value="SEH38723.1"/>
    <property type="molecule type" value="Genomic_DNA"/>
</dbReference>
<accession>A0A1H6HT23</accession>
<dbReference type="AlphaFoldDB" id="A0A1H6HT23"/>
<gene>
    <name evidence="2" type="ORF">SAMN02910265_00262</name>
</gene>
<proteinExistence type="predicted"/>
<keyword evidence="1" id="KW-0472">Membrane</keyword>
<reference evidence="2 3" key="1">
    <citation type="submission" date="2016-10" db="EMBL/GenBank/DDBJ databases">
        <authorList>
            <person name="de Groot N.N."/>
        </authorList>
    </citation>
    <scope>NUCLEOTIDE SEQUENCE [LARGE SCALE GENOMIC DNA]</scope>
    <source>
        <strain evidence="2 3">YAD2003</strain>
    </source>
</reference>
<name>A0A1H6HT23_RUMFL</name>
<dbReference type="NCBIfam" id="TIGR02848">
    <property type="entry name" value="spore_III_AC"/>
    <property type="match status" value="1"/>
</dbReference>
<keyword evidence="1" id="KW-1133">Transmembrane helix</keyword>
<dbReference type="Pfam" id="PF06686">
    <property type="entry name" value="SpoIIIAC"/>
    <property type="match status" value="1"/>
</dbReference>